<dbReference type="EMBL" id="BMAU01021351">
    <property type="protein sequence ID" value="GFY19208.1"/>
    <property type="molecule type" value="Genomic_DNA"/>
</dbReference>
<evidence type="ECO:0000313" key="2">
    <source>
        <dbReference type="EMBL" id="GFY19208.1"/>
    </source>
</evidence>
<name>A0A8X6VRB0_TRICX</name>
<keyword evidence="3" id="KW-1185">Reference proteome</keyword>
<evidence type="ECO:0000313" key="3">
    <source>
        <dbReference type="Proteomes" id="UP000887159"/>
    </source>
</evidence>
<evidence type="ECO:0000256" key="1">
    <source>
        <dbReference type="SAM" id="MobiDB-lite"/>
    </source>
</evidence>
<dbReference type="Proteomes" id="UP000887159">
    <property type="component" value="Unassembled WGS sequence"/>
</dbReference>
<feature type="compositionally biased region" description="Polar residues" evidence="1">
    <location>
        <begin position="131"/>
        <end position="140"/>
    </location>
</feature>
<feature type="region of interest" description="Disordered" evidence="1">
    <location>
        <begin position="104"/>
        <end position="140"/>
    </location>
</feature>
<protein>
    <submittedName>
        <fullName evidence="2">Uncharacterized protein</fullName>
    </submittedName>
</protein>
<gene>
    <name evidence="2" type="ORF">TNCV_4225721</name>
</gene>
<reference evidence="2" key="1">
    <citation type="submission" date="2020-08" db="EMBL/GenBank/DDBJ databases">
        <title>Multicomponent nature underlies the extraordinary mechanical properties of spider dragline silk.</title>
        <authorList>
            <person name="Kono N."/>
            <person name="Nakamura H."/>
            <person name="Mori M."/>
            <person name="Yoshida Y."/>
            <person name="Ohtoshi R."/>
            <person name="Malay A.D."/>
            <person name="Moran D.A.P."/>
            <person name="Tomita M."/>
            <person name="Numata K."/>
            <person name="Arakawa K."/>
        </authorList>
    </citation>
    <scope>NUCLEOTIDE SEQUENCE</scope>
</reference>
<organism evidence="2 3">
    <name type="scientific">Trichonephila clavipes</name>
    <name type="common">Golden silk orbweaver</name>
    <name type="synonym">Nephila clavipes</name>
    <dbReference type="NCBI Taxonomy" id="2585209"/>
    <lineage>
        <taxon>Eukaryota</taxon>
        <taxon>Metazoa</taxon>
        <taxon>Ecdysozoa</taxon>
        <taxon>Arthropoda</taxon>
        <taxon>Chelicerata</taxon>
        <taxon>Arachnida</taxon>
        <taxon>Araneae</taxon>
        <taxon>Araneomorphae</taxon>
        <taxon>Entelegynae</taxon>
        <taxon>Araneoidea</taxon>
        <taxon>Nephilidae</taxon>
        <taxon>Trichonephila</taxon>
    </lineage>
</organism>
<proteinExistence type="predicted"/>
<dbReference type="AlphaFoldDB" id="A0A8X6VRB0"/>
<sequence>MLNSCVMHRHTGPAPGIMVWGGIGYHSRTPSSTHCRCVQVLWGKEKVCWCHKYATDLKPHLRSHKTWSSSKYFKAGYNSISWLVTSESWVPLVFRKSLLGSHKCDRREETREVSSTGTTEDNEADERGSNRKSLQFCSRG</sequence>
<accession>A0A8X6VRB0</accession>
<comment type="caution">
    <text evidence="2">The sequence shown here is derived from an EMBL/GenBank/DDBJ whole genome shotgun (WGS) entry which is preliminary data.</text>
</comment>